<sequence>MSTAKIHSLNLTGLDCSPIEIEVDVSAGLPNFIIVGLPDAAVSEARDRVRSAIKNSGFQFPRTRVTVNLAPAHTKKMGSLFDLPIALGILLANGSLLEAPAGFFVGELALDGNLHAITGALPIVYAATKEYQKSITIPQKNSAEASLIVDKDIYVVNSLACAVANINNKTPVSLLDSPPSLAQKQSQNNYLQAVEVDMQEIVGQQVARRALEIVAAGGHNLLMSGPPGVGKSMLARALPSILPPMTEQEIVETTMMYSVATNHAPGIVTCRPFRAPHHTASAVAIIGGGHNLQPGELSLAHRGVLFLDELPEFRRDVIEALRQPLEEGRVTISRSTGRVEYPARCQFVGAMNPCPCGYFGVTDQHPELKHKECSCLGTNIERYRKKISGPLLDRIDIKIHVSYMSAQEIQNLKAEQKRTAEPSSMVRQRTQKARNLQQSRQGKTNAELSNKEVYKWVIIDENSQELLRSAMKRLGLSMRGYMKTLKVSRTIADLEDQKKVTSAHLAEALNYTLNLE</sequence>
<dbReference type="InterPro" id="IPR045006">
    <property type="entry name" value="CHLI-like"/>
</dbReference>
<evidence type="ECO:0000256" key="1">
    <source>
        <dbReference type="ARBA" id="ARBA00006354"/>
    </source>
</evidence>
<evidence type="ECO:0000256" key="2">
    <source>
        <dbReference type="SAM" id="MobiDB-lite"/>
    </source>
</evidence>
<evidence type="ECO:0000313" key="4">
    <source>
        <dbReference type="EMBL" id="OGY86942.1"/>
    </source>
</evidence>
<dbReference type="Pfam" id="PF01078">
    <property type="entry name" value="Mg_chelatase"/>
    <property type="match status" value="1"/>
</dbReference>
<dbReference type="GO" id="GO:0005524">
    <property type="term" value="F:ATP binding"/>
    <property type="evidence" value="ECO:0007669"/>
    <property type="project" value="InterPro"/>
</dbReference>
<feature type="domain" description="AAA+ ATPase" evidence="3">
    <location>
        <begin position="217"/>
        <end position="405"/>
    </location>
</feature>
<dbReference type="Proteomes" id="UP000176420">
    <property type="component" value="Unassembled WGS sequence"/>
</dbReference>
<dbReference type="CDD" id="cd00009">
    <property type="entry name" value="AAA"/>
    <property type="match status" value="1"/>
</dbReference>
<feature type="compositionally biased region" description="Polar residues" evidence="2">
    <location>
        <begin position="421"/>
        <end position="444"/>
    </location>
</feature>
<dbReference type="EMBL" id="MHKI01000014">
    <property type="protein sequence ID" value="OGY86942.1"/>
    <property type="molecule type" value="Genomic_DNA"/>
</dbReference>
<gene>
    <name evidence="4" type="ORF">A2319_00160</name>
</gene>
<organism evidence="4 5">
    <name type="scientific">Candidatus Kerfeldbacteria bacterium RIFOXYB2_FULL_38_14</name>
    <dbReference type="NCBI Taxonomy" id="1798547"/>
    <lineage>
        <taxon>Bacteria</taxon>
        <taxon>Candidatus Kerfeldiibacteriota</taxon>
    </lineage>
</organism>
<name>A0A1G2BCS3_9BACT</name>
<dbReference type="InterPro" id="IPR014721">
    <property type="entry name" value="Ribsml_uS5_D2-typ_fold_subgr"/>
</dbReference>
<dbReference type="SUPFAM" id="SSF52540">
    <property type="entry name" value="P-loop containing nucleoside triphosphate hydrolases"/>
    <property type="match status" value="1"/>
</dbReference>
<dbReference type="Pfam" id="PF13335">
    <property type="entry name" value="Mg_chelatase_C"/>
    <property type="match status" value="1"/>
</dbReference>
<dbReference type="SUPFAM" id="SSF54211">
    <property type="entry name" value="Ribosomal protein S5 domain 2-like"/>
    <property type="match status" value="1"/>
</dbReference>
<dbReference type="InterPro" id="IPR025158">
    <property type="entry name" value="Mg_chelat-rel_C"/>
</dbReference>
<dbReference type="PANTHER" id="PTHR32039">
    <property type="entry name" value="MAGNESIUM-CHELATASE SUBUNIT CHLI"/>
    <property type="match status" value="1"/>
</dbReference>
<dbReference type="Gene3D" id="3.30.230.10">
    <property type="match status" value="1"/>
</dbReference>
<dbReference type="InterPro" id="IPR003593">
    <property type="entry name" value="AAA+_ATPase"/>
</dbReference>
<dbReference type="Pfam" id="PF13541">
    <property type="entry name" value="ChlI"/>
    <property type="match status" value="1"/>
</dbReference>
<dbReference type="NCBIfam" id="TIGR00368">
    <property type="entry name" value="YifB family Mg chelatase-like AAA ATPase"/>
    <property type="match status" value="1"/>
</dbReference>
<evidence type="ECO:0000313" key="5">
    <source>
        <dbReference type="Proteomes" id="UP000176420"/>
    </source>
</evidence>
<reference evidence="4 5" key="1">
    <citation type="journal article" date="2016" name="Nat. Commun.">
        <title>Thousands of microbial genomes shed light on interconnected biogeochemical processes in an aquifer system.</title>
        <authorList>
            <person name="Anantharaman K."/>
            <person name="Brown C.T."/>
            <person name="Hug L.A."/>
            <person name="Sharon I."/>
            <person name="Castelle C.J."/>
            <person name="Probst A.J."/>
            <person name="Thomas B.C."/>
            <person name="Singh A."/>
            <person name="Wilkins M.J."/>
            <person name="Karaoz U."/>
            <person name="Brodie E.L."/>
            <person name="Williams K.H."/>
            <person name="Hubbard S.S."/>
            <person name="Banfield J.F."/>
        </authorList>
    </citation>
    <scope>NUCLEOTIDE SEQUENCE [LARGE SCALE GENOMIC DNA]</scope>
</reference>
<dbReference type="InterPro" id="IPR020568">
    <property type="entry name" value="Ribosomal_Su5_D2-typ_SF"/>
</dbReference>
<dbReference type="SMART" id="SM00382">
    <property type="entry name" value="AAA"/>
    <property type="match status" value="1"/>
</dbReference>
<dbReference type="InterPro" id="IPR004482">
    <property type="entry name" value="Mg_chelat-rel"/>
</dbReference>
<dbReference type="InterPro" id="IPR000523">
    <property type="entry name" value="Mg_chelatse_chII-like_cat_dom"/>
</dbReference>
<dbReference type="AlphaFoldDB" id="A0A1G2BCS3"/>
<feature type="region of interest" description="Disordered" evidence="2">
    <location>
        <begin position="414"/>
        <end position="444"/>
    </location>
</feature>
<evidence type="ECO:0000259" key="3">
    <source>
        <dbReference type="SMART" id="SM00382"/>
    </source>
</evidence>
<accession>A0A1G2BCS3</accession>
<comment type="caution">
    <text evidence="4">The sequence shown here is derived from an EMBL/GenBank/DDBJ whole genome shotgun (WGS) entry which is preliminary data.</text>
</comment>
<dbReference type="PANTHER" id="PTHR32039:SF7">
    <property type="entry name" value="COMPETENCE PROTEIN COMM"/>
    <property type="match status" value="1"/>
</dbReference>
<protein>
    <recommendedName>
        <fullName evidence="3">AAA+ ATPase domain-containing protein</fullName>
    </recommendedName>
</protein>
<proteinExistence type="inferred from homology"/>
<dbReference type="Gene3D" id="3.40.50.300">
    <property type="entry name" value="P-loop containing nucleotide triphosphate hydrolases"/>
    <property type="match status" value="1"/>
</dbReference>
<dbReference type="InterPro" id="IPR027417">
    <property type="entry name" value="P-loop_NTPase"/>
</dbReference>
<comment type="similarity">
    <text evidence="1">Belongs to the Mg-chelatase subunits D/I family. ComM subfamily.</text>
</comment>